<dbReference type="EMBL" id="LAZR01001780">
    <property type="protein sequence ID" value="KKN39156.1"/>
    <property type="molecule type" value="Genomic_DNA"/>
</dbReference>
<evidence type="ECO:0000313" key="1">
    <source>
        <dbReference type="EMBL" id="KKN39156.1"/>
    </source>
</evidence>
<reference evidence="1" key="1">
    <citation type="journal article" date="2015" name="Nature">
        <title>Complex archaea that bridge the gap between prokaryotes and eukaryotes.</title>
        <authorList>
            <person name="Spang A."/>
            <person name="Saw J.H."/>
            <person name="Jorgensen S.L."/>
            <person name="Zaremba-Niedzwiedzka K."/>
            <person name="Martijn J."/>
            <person name="Lind A.E."/>
            <person name="van Eijk R."/>
            <person name="Schleper C."/>
            <person name="Guy L."/>
            <person name="Ettema T.J."/>
        </authorList>
    </citation>
    <scope>NUCLEOTIDE SEQUENCE</scope>
</reference>
<protein>
    <submittedName>
        <fullName evidence="1">Uncharacterized protein</fullName>
    </submittedName>
</protein>
<gene>
    <name evidence="1" type="ORF">LCGC14_0746260</name>
</gene>
<dbReference type="AlphaFoldDB" id="A0A0F9SQB6"/>
<sequence length="62" mass="7058">MEKTDKRIPAARVARILGVSRDTAIRMIQRGDLKGDQTLTRWWATQQSVDRYLAQQQEAAAS</sequence>
<proteinExistence type="predicted"/>
<accession>A0A0F9SQB6</accession>
<name>A0A0F9SQB6_9ZZZZ</name>
<organism evidence="1">
    <name type="scientific">marine sediment metagenome</name>
    <dbReference type="NCBI Taxonomy" id="412755"/>
    <lineage>
        <taxon>unclassified sequences</taxon>
        <taxon>metagenomes</taxon>
        <taxon>ecological metagenomes</taxon>
    </lineage>
</organism>
<comment type="caution">
    <text evidence="1">The sequence shown here is derived from an EMBL/GenBank/DDBJ whole genome shotgun (WGS) entry which is preliminary data.</text>
</comment>